<organism evidence="2 3">
    <name type="scientific">Adineta ricciae</name>
    <name type="common">Rotifer</name>
    <dbReference type="NCBI Taxonomy" id="249248"/>
    <lineage>
        <taxon>Eukaryota</taxon>
        <taxon>Metazoa</taxon>
        <taxon>Spiralia</taxon>
        <taxon>Gnathifera</taxon>
        <taxon>Rotifera</taxon>
        <taxon>Eurotatoria</taxon>
        <taxon>Bdelloidea</taxon>
        <taxon>Adinetida</taxon>
        <taxon>Adinetidae</taxon>
        <taxon>Adineta</taxon>
    </lineage>
</organism>
<feature type="domain" description="Condensation" evidence="1">
    <location>
        <begin position="61"/>
        <end position="506"/>
    </location>
</feature>
<evidence type="ECO:0000259" key="1">
    <source>
        <dbReference type="Pfam" id="PF00668"/>
    </source>
</evidence>
<dbReference type="SUPFAM" id="SSF52777">
    <property type="entry name" value="CoA-dependent acyltransferases"/>
    <property type="match status" value="2"/>
</dbReference>
<sequence length="553" mass="63597">MIPSAFIVLEKLPLNANGKLDRKGLPSATSLSTTTIPNSSHRLIESQVHAAWSLVLQSPPSFAQERIFVDQQIRLNEIPAVYNIPLGYRIIPVSKEKICITRLRRAFDSIVAKHTILRTALNFEVNHSLLRQRIIPLNTQKHYTFRISYVKSLEEVSSIYNYEVTNKGLFDVSRGIVLHVHVFLFERRQNSSLSVDEQQHFLQAGDILVVNLHHVVFDGASHQIFFSELRRAYDHDTITLNHDAFQYIDYSVHERETDMTASSAFWKSHLENYDLNRRLPLPFDRSRYLSNKQTTEVYFVEWSLSEDLSSSFLNYASSYRVTPFQLGLTICYVLLYELTCGESDLCIPSLNANRYRTELHDLIGMFVSALPHHIHLNAHESFKQLAKKVRTLCLSILQHSYYPLQKILVDFRQHRSDSGFLETFFDCQTSPPDLDQIILGGVEFKKFSNSITSLVPKFDFAFALFVNFTLPTTTITCTVRGSREIFNESTVHKMASQCQSLLTQLFDPSITNHEKDHLIPLTQIFINLFKASNVHQTMFYPLPHSSNIGNTKL</sequence>
<dbReference type="PANTHER" id="PTHR45527">
    <property type="entry name" value="NONRIBOSOMAL PEPTIDE SYNTHETASE"/>
    <property type="match status" value="1"/>
</dbReference>
<dbReference type="GO" id="GO:0031177">
    <property type="term" value="F:phosphopantetheine binding"/>
    <property type="evidence" value="ECO:0007669"/>
    <property type="project" value="TreeGrafter"/>
</dbReference>
<dbReference type="GO" id="GO:0003824">
    <property type="term" value="F:catalytic activity"/>
    <property type="evidence" value="ECO:0007669"/>
    <property type="project" value="InterPro"/>
</dbReference>
<dbReference type="InterPro" id="IPR023213">
    <property type="entry name" value="CAT-like_dom_sf"/>
</dbReference>
<dbReference type="Pfam" id="PF00668">
    <property type="entry name" value="Condensation"/>
    <property type="match status" value="1"/>
</dbReference>
<gene>
    <name evidence="2" type="ORF">XAT740_LOCUS49335</name>
</gene>
<dbReference type="Proteomes" id="UP000663828">
    <property type="component" value="Unassembled WGS sequence"/>
</dbReference>
<dbReference type="GO" id="GO:0043041">
    <property type="term" value="P:amino acid activation for nonribosomal peptide biosynthetic process"/>
    <property type="evidence" value="ECO:0007669"/>
    <property type="project" value="TreeGrafter"/>
</dbReference>
<dbReference type="PANTHER" id="PTHR45527:SF1">
    <property type="entry name" value="FATTY ACID SYNTHASE"/>
    <property type="match status" value="1"/>
</dbReference>
<dbReference type="InterPro" id="IPR001242">
    <property type="entry name" value="Condensation_dom"/>
</dbReference>
<dbReference type="InterPro" id="IPR045851">
    <property type="entry name" value="AMP-bd_C_sf"/>
</dbReference>
<protein>
    <recommendedName>
        <fullName evidence="1">Condensation domain-containing protein</fullName>
    </recommendedName>
</protein>
<dbReference type="GO" id="GO:0044550">
    <property type="term" value="P:secondary metabolite biosynthetic process"/>
    <property type="evidence" value="ECO:0007669"/>
    <property type="project" value="TreeGrafter"/>
</dbReference>
<evidence type="ECO:0000313" key="3">
    <source>
        <dbReference type="Proteomes" id="UP000663828"/>
    </source>
</evidence>
<reference evidence="2" key="1">
    <citation type="submission" date="2021-02" db="EMBL/GenBank/DDBJ databases">
        <authorList>
            <person name="Nowell W R."/>
        </authorList>
    </citation>
    <scope>NUCLEOTIDE SEQUENCE</scope>
</reference>
<evidence type="ECO:0000313" key="2">
    <source>
        <dbReference type="EMBL" id="CAF1614269.1"/>
    </source>
</evidence>
<name>A0A816BW90_ADIRI</name>
<comment type="caution">
    <text evidence="2">The sequence shown here is derived from an EMBL/GenBank/DDBJ whole genome shotgun (WGS) entry which is preliminary data.</text>
</comment>
<dbReference type="GO" id="GO:0005737">
    <property type="term" value="C:cytoplasm"/>
    <property type="evidence" value="ECO:0007669"/>
    <property type="project" value="TreeGrafter"/>
</dbReference>
<dbReference type="EMBL" id="CAJNOR010007278">
    <property type="protein sequence ID" value="CAF1614269.1"/>
    <property type="molecule type" value="Genomic_DNA"/>
</dbReference>
<dbReference type="AlphaFoldDB" id="A0A816BW90"/>
<dbReference type="Gene3D" id="3.30.559.10">
    <property type="entry name" value="Chloramphenicol acetyltransferase-like domain"/>
    <property type="match status" value="1"/>
</dbReference>
<accession>A0A816BW90</accession>
<dbReference type="Gene3D" id="3.30.300.30">
    <property type="match status" value="1"/>
</dbReference>
<keyword evidence="3" id="KW-1185">Reference proteome</keyword>
<proteinExistence type="predicted"/>
<dbReference type="Gene3D" id="3.30.559.30">
    <property type="entry name" value="Nonribosomal peptide synthetase, condensation domain"/>
    <property type="match status" value="1"/>
</dbReference>
<dbReference type="SUPFAM" id="SSF56801">
    <property type="entry name" value="Acetyl-CoA synthetase-like"/>
    <property type="match status" value="1"/>
</dbReference>